<reference evidence="1 2" key="1">
    <citation type="submission" date="2016-12" db="EMBL/GenBank/DDBJ databases">
        <authorList>
            <person name="Song W.-J."/>
            <person name="Kurnit D.M."/>
        </authorList>
    </citation>
    <scope>NUCLEOTIDE SEQUENCE [LARGE SCALE GENOMIC DNA]</scope>
    <source>
        <strain evidence="1 2">DSM 19599</strain>
    </source>
</reference>
<accession>A0A1M7ZLG1</accession>
<dbReference type="InterPro" id="IPR025148">
    <property type="entry name" value="AtzG-like"/>
</dbReference>
<proteinExistence type="predicted"/>
<protein>
    <recommendedName>
        <fullName evidence="3">DUF4089 domain-containing protein</fullName>
    </recommendedName>
</protein>
<sequence>MPSAPEATAPFDAEAHVAHMTGVLGLTIAPEWQVGVAANMRVTATQAALITAFPLDDHVEPAFAFEA</sequence>
<dbReference type="Pfam" id="PF13318">
    <property type="entry name" value="AtzG-like"/>
    <property type="match status" value="1"/>
</dbReference>
<dbReference type="Proteomes" id="UP000186406">
    <property type="component" value="Unassembled WGS sequence"/>
</dbReference>
<name>A0A1M7ZLG1_9HYPH</name>
<dbReference type="RefSeq" id="WP_073628724.1">
    <property type="nucleotide sequence ID" value="NZ_FRXO01000004.1"/>
</dbReference>
<dbReference type="AlphaFoldDB" id="A0A1M7ZLG1"/>
<evidence type="ECO:0000313" key="1">
    <source>
        <dbReference type="EMBL" id="SHO65659.1"/>
    </source>
</evidence>
<evidence type="ECO:0008006" key="3">
    <source>
        <dbReference type="Google" id="ProtNLM"/>
    </source>
</evidence>
<dbReference type="EMBL" id="FRXO01000004">
    <property type="protein sequence ID" value="SHO65659.1"/>
    <property type="molecule type" value="Genomic_DNA"/>
</dbReference>
<gene>
    <name evidence="1" type="ORF">SAMN02745172_02304</name>
</gene>
<dbReference type="OrthoDB" id="7933911at2"/>
<evidence type="ECO:0000313" key="2">
    <source>
        <dbReference type="Proteomes" id="UP000186406"/>
    </source>
</evidence>
<organism evidence="1 2">
    <name type="scientific">Pseudoxanthobacter soli DSM 19599</name>
    <dbReference type="NCBI Taxonomy" id="1123029"/>
    <lineage>
        <taxon>Bacteria</taxon>
        <taxon>Pseudomonadati</taxon>
        <taxon>Pseudomonadota</taxon>
        <taxon>Alphaproteobacteria</taxon>
        <taxon>Hyphomicrobiales</taxon>
        <taxon>Segnochrobactraceae</taxon>
        <taxon>Pseudoxanthobacter</taxon>
    </lineage>
</organism>
<keyword evidence="2" id="KW-1185">Reference proteome</keyword>
<dbReference type="STRING" id="1123029.SAMN02745172_02304"/>